<keyword evidence="3" id="KW-1133">Transmembrane helix</keyword>
<proteinExistence type="inferred from homology"/>
<dbReference type="PANTHER" id="PTHR43248:SF25">
    <property type="entry name" value="AB HYDROLASE-1 DOMAIN-CONTAINING PROTEIN-RELATED"/>
    <property type="match status" value="1"/>
</dbReference>
<dbReference type="EMBL" id="ML996692">
    <property type="protein sequence ID" value="KAF2401920.1"/>
    <property type="molecule type" value="Genomic_DNA"/>
</dbReference>
<dbReference type="InterPro" id="IPR051601">
    <property type="entry name" value="Serine_prot/Carboxylest_S33"/>
</dbReference>
<keyword evidence="2" id="KW-0378">Hydrolase</keyword>
<keyword evidence="3" id="KW-0472">Membrane</keyword>
<dbReference type="Gene3D" id="3.40.50.1820">
    <property type="entry name" value="alpha/beta hydrolase"/>
    <property type="match status" value="2"/>
</dbReference>
<keyword evidence="3" id="KW-0812">Transmembrane</keyword>
<dbReference type="PANTHER" id="PTHR43248">
    <property type="entry name" value="2-SUCCINYL-6-HYDROXY-2,4-CYCLOHEXADIENE-1-CARBOXYLATE SYNTHASE"/>
    <property type="match status" value="1"/>
</dbReference>
<protein>
    <recommendedName>
        <fullName evidence="4">Peptidase S33 tripeptidyl aminopeptidase-like C-terminal domain-containing protein</fullName>
    </recommendedName>
</protein>
<evidence type="ECO:0000259" key="4">
    <source>
        <dbReference type="Pfam" id="PF08386"/>
    </source>
</evidence>
<organism evidence="5 6">
    <name type="scientific">Trichodelitschia bisporula</name>
    <dbReference type="NCBI Taxonomy" id="703511"/>
    <lineage>
        <taxon>Eukaryota</taxon>
        <taxon>Fungi</taxon>
        <taxon>Dikarya</taxon>
        <taxon>Ascomycota</taxon>
        <taxon>Pezizomycotina</taxon>
        <taxon>Dothideomycetes</taxon>
        <taxon>Dothideomycetes incertae sedis</taxon>
        <taxon>Phaeotrichales</taxon>
        <taxon>Phaeotrichaceae</taxon>
        <taxon>Trichodelitschia</taxon>
    </lineage>
</organism>
<dbReference type="GO" id="GO:0016787">
    <property type="term" value="F:hydrolase activity"/>
    <property type="evidence" value="ECO:0007669"/>
    <property type="project" value="UniProtKB-KW"/>
</dbReference>
<evidence type="ECO:0000256" key="2">
    <source>
        <dbReference type="ARBA" id="ARBA00022801"/>
    </source>
</evidence>
<gene>
    <name evidence="5" type="ORF">EJ06DRAFT_367904</name>
</gene>
<feature type="transmembrane region" description="Helical" evidence="3">
    <location>
        <begin position="28"/>
        <end position="47"/>
    </location>
</feature>
<dbReference type="SUPFAM" id="SSF53474">
    <property type="entry name" value="alpha/beta-Hydrolases"/>
    <property type="match status" value="1"/>
</dbReference>
<dbReference type="InterPro" id="IPR013595">
    <property type="entry name" value="Pept_S33_TAP-like_C"/>
</dbReference>
<evidence type="ECO:0000256" key="3">
    <source>
        <dbReference type="SAM" id="Phobius"/>
    </source>
</evidence>
<name>A0A6G1I0W7_9PEZI</name>
<evidence type="ECO:0000256" key="1">
    <source>
        <dbReference type="ARBA" id="ARBA00010088"/>
    </source>
</evidence>
<reference evidence="5" key="1">
    <citation type="journal article" date="2020" name="Stud. Mycol.">
        <title>101 Dothideomycetes genomes: a test case for predicting lifestyles and emergence of pathogens.</title>
        <authorList>
            <person name="Haridas S."/>
            <person name="Albert R."/>
            <person name="Binder M."/>
            <person name="Bloem J."/>
            <person name="Labutti K."/>
            <person name="Salamov A."/>
            <person name="Andreopoulos B."/>
            <person name="Baker S."/>
            <person name="Barry K."/>
            <person name="Bills G."/>
            <person name="Bluhm B."/>
            <person name="Cannon C."/>
            <person name="Castanera R."/>
            <person name="Culley D."/>
            <person name="Daum C."/>
            <person name="Ezra D."/>
            <person name="Gonzalez J."/>
            <person name="Henrissat B."/>
            <person name="Kuo A."/>
            <person name="Liang C."/>
            <person name="Lipzen A."/>
            <person name="Lutzoni F."/>
            <person name="Magnuson J."/>
            <person name="Mondo S."/>
            <person name="Nolan M."/>
            <person name="Ohm R."/>
            <person name="Pangilinan J."/>
            <person name="Park H.-J."/>
            <person name="Ramirez L."/>
            <person name="Alfaro M."/>
            <person name="Sun H."/>
            <person name="Tritt A."/>
            <person name="Yoshinaga Y."/>
            <person name="Zwiers L.-H."/>
            <person name="Turgeon B."/>
            <person name="Goodwin S."/>
            <person name="Spatafora J."/>
            <person name="Crous P."/>
            <person name="Grigoriev I."/>
        </authorList>
    </citation>
    <scope>NUCLEOTIDE SEQUENCE</scope>
    <source>
        <strain evidence="5">CBS 262.69</strain>
    </source>
</reference>
<dbReference type="Proteomes" id="UP000799640">
    <property type="component" value="Unassembled WGS sequence"/>
</dbReference>
<dbReference type="OrthoDB" id="425534at2759"/>
<dbReference type="InterPro" id="IPR029058">
    <property type="entry name" value="AB_hydrolase_fold"/>
</dbReference>
<evidence type="ECO:0000313" key="5">
    <source>
        <dbReference type="EMBL" id="KAF2401920.1"/>
    </source>
</evidence>
<evidence type="ECO:0000313" key="6">
    <source>
        <dbReference type="Proteomes" id="UP000799640"/>
    </source>
</evidence>
<feature type="domain" description="Peptidase S33 tripeptidyl aminopeptidase-like C-terminal" evidence="4">
    <location>
        <begin position="559"/>
        <end position="662"/>
    </location>
</feature>
<accession>A0A6G1I0W7</accession>
<dbReference type="AlphaFoldDB" id="A0A6G1I0W7"/>
<sequence>MKDRVLRPSTSPSARHNAVITARNTNSFKHRLVLLFATVLALIIIHLRPHQLKLHPLDLTGPVARGRSSYSERKPSTILTSSSDLHNLSPLVHLAPLLKLLPSGLTGLTASSQGTDRPRSWTEINPSSTLIFSPCPDNLSPALQCARLSVPLDWFSTSPLTINRTVTIALTRLPASVPVTHPSYGGSILINPGGPGGSGVAFADSRAHMLQIIASDSEGKSFDIIGFDPRGVNNSSPYTSCFPDDVTEAAWVLRAMAEGSPVAGRNDTLAKTWARHLGIGGSCAWRMADSGRFVGTPSVARDMLAMAEALGEWREDEARRIVGSVMNDETDERTRWKRGEEKLLYWGFSYGTLLGATFASMYPERVGRLVLDGVVDSEDYYSTGWLKNLQDTELELMSFFTECQHAGPSKCPLYTPAGVASSRALYTRILADLLDNPLPVPAHGVYGPHIVTHQDLLEVVIEALYMPRTGFPRLARAIVDLSQGNGTGLAHDKARRVPLPCRSQACETDPWGERCHSNTFPQFVGQTTSAILCSDGAPLTHLTRDDFYQRWHKLQDQSPTFAGRWLEISMACASWPIRPAAPFTRNITAPRTAHPLLWLSSTRDPVTPLRNAYAMAARFPGSRVLVQDADGHSTLAQPGRCVARAVRAYFQRGEMPPPGVVCELLGGPFDYEEEIGVLGENASELAHALRGLSEKPREREVWLGM</sequence>
<comment type="similarity">
    <text evidence="1">Belongs to the peptidase S33 family.</text>
</comment>
<dbReference type="Pfam" id="PF08386">
    <property type="entry name" value="Abhydrolase_4"/>
    <property type="match status" value="1"/>
</dbReference>
<keyword evidence="6" id="KW-1185">Reference proteome</keyword>